<feature type="compositionally biased region" description="Low complexity" evidence="4">
    <location>
        <begin position="513"/>
        <end position="525"/>
    </location>
</feature>
<proteinExistence type="predicted"/>
<dbReference type="SUPFAM" id="SSF46689">
    <property type="entry name" value="Homeodomain-like"/>
    <property type="match status" value="1"/>
</dbReference>
<protein>
    <submittedName>
        <fullName evidence="7">Myb-related protein A</fullName>
    </submittedName>
</protein>
<comment type="subcellular location">
    <subcellularLocation>
        <location evidence="1">Nucleus</location>
    </subcellularLocation>
</comment>
<feature type="region of interest" description="Disordered" evidence="4">
    <location>
        <begin position="613"/>
        <end position="637"/>
    </location>
</feature>
<evidence type="ECO:0000313" key="8">
    <source>
        <dbReference type="Proteomes" id="UP000192578"/>
    </source>
</evidence>
<dbReference type="GO" id="GO:0000978">
    <property type="term" value="F:RNA polymerase II cis-regulatory region sequence-specific DNA binding"/>
    <property type="evidence" value="ECO:0007669"/>
    <property type="project" value="TreeGrafter"/>
</dbReference>
<feature type="domain" description="Myb-like" evidence="5">
    <location>
        <begin position="128"/>
        <end position="178"/>
    </location>
</feature>
<feature type="region of interest" description="Disordered" evidence="4">
    <location>
        <begin position="265"/>
        <end position="304"/>
    </location>
</feature>
<feature type="region of interest" description="Disordered" evidence="4">
    <location>
        <begin position="1"/>
        <end position="60"/>
    </location>
</feature>
<dbReference type="InterPro" id="IPR017930">
    <property type="entry name" value="Myb_dom"/>
</dbReference>
<feature type="compositionally biased region" description="Low complexity" evidence="4">
    <location>
        <begin position="1"/>
        <end position="11"/>
    </location>
</feature>
<dbReference type="InterPro" id="IPR050560">
    <property type="entry name" value="MYB_TF"/>
</dbReference>
<feature type="compositionally biased region" description="Basic residues" evidence="4">
    <location>
        <begin position="276"/>
        <end position="293"/>
    </location>
</feature>
<evidence type="ECO:0000259" key="6">
    <source>
        <dbReference type="PROSITE" id="PS51294"/>
    </source>
</evidence>
<dbReference type="InterPro" id="IPR009057">
    <property type="entry name" value="Homeodomain-like_sf"/>
</dbReference>
<evidence type="ECO:0000313" key="7">
    <source>
        <dbReference type="EMBL" id="OQV18783.1"/>
    </source>
</evidence>
<evidence type="ECO:0000256" key="2">
    <source>
        <dbReference type="ARBA" id="ARBA00022737"/>
    </source>
</evidence>
<evidence type="ECO:0000256" key="3">
    <source>
        <dbReference type="ARBA" id="ARBA00023125"/>
    </source>
</evidence>
<dbReference type="SMART" id="SM00717">
    <property type="entry name" value="SANT"/>
    <property type="match status" value="2"/>
</dbReference>
<dbReference type="PROSITE" id="PS50090">
    <property type="entry name" value="MYB_LIKE"/>
    <property type="match status" value="2"/>
</dbReference>
<comment type="caution">
    <text evidence="7">The sequence shown here is derived from an EMBL/GenBank/DDBJ whole genome shotgun (WGS) entry which is preliminary data.</text>
</comment>
<feature type="region of interest" description="Disordered" evidence="4">
    <location>
        <begin position="508"/>
        <end position="529"/>
    </location>
</feature>
<dbReference type="FunFam" id="1.10.10.60:FF:000010">
    <property type="entry name" value="Transcriptional activator Myb isoform A"/>
    <property type="match status" value="1"/>
</dbReference>
<reference evidence="8" key="1">
    <citation type="submission" date="2017-01" db="EMBL/GenBank/DDBJ databases">
        <title>Comparative genomics of anhydrobiosis in the tardigrade Hypsibius dujardini.</title>
        <authorList>
            <person name="Yoshida Y."/>
            <person name="Koutsovoulos G."/>
            <person name="Laetsch D."/>
            <person name="Stevens L."/>
            <person name="Kumar S."/>
            <person name="Horikawa D."/>
            <person name="Ishino K."/>
            <person name="Komine S."/>
            <person name="Tomita M."/>
            <person name="Blaxter M."/>
            <person name="Arakawa K."/>
        </authorList>
    </citation>
    <scope>NUCLEOTIDE SEQUENCE [LARGE SCALE GENOMIC DNA]</scope>
    <source>
        <strain evidence="8">Z151</strain>
    </source>
</reference>
<dbReference type="Gene3D" id="1.10.10.60">
    <property type="entry name" value="Homeodomain-like"/>
    <property type="match status" value="2"/>
</dbReference>
<dbReference type="AlphaFoldDB" id="A0A1W0WUF4"/>
<dbReference type="Proteomes" id="UP000192578">
    <property type="component" value="Unassembled WGS sequence"/>
</dbReference>
<feature type="region of interest" description="Disordered" evidence="4">
    <location>
        <begin position="319"/>
        <end position="347"/>
    </location>
</feature>
<dbReference type="InterPro" id="IPR001005">
    <property type="entry name" value="SANT/Myb"/>
</dbReference>
<dbReference type="GO" id="GO:0005634">
    <property type="term" value="C:nucleus"/>
    <property type="evidence" value="ECO:0007669"/>
    <property type="project" value="UniProtKB-SubCell"/>
</dbReference>
<gene>
    <name evidence="7" type="ORF">BV898_07219</name>
</gene>
<dbReference type="Pfam" id="PF13921">
    <property type="entry name" value="Myb_DNA-bind_6"/>
    <property type="match status" value="1"/>
</dbReference>
<organism evidence="7 8">
    <name type="scientific">Hypsibius exemplaris</name>
    <name type="common">Freshwater tardigrade</name>
    <dbReference type="NCBI Taxonomy" id="2072580"/>
    <lineage>
        <taxon>Eukaryota</taxon>
        <taxon>Metazoa</taxon>
        <taxon>Ecdysozoa</taxon>
        <taxon>Tardigrada</taxon>
        <taxon>Eutardigrada</taxon>
        <taxon>Parachela</taxon>
        <taxon>Hypsibioidea</taxon>
        <taxon>Hypsibiidae</taxon>
        <taxon>Hypsibius</taxon>
    </lineage>
</organism>
<dbReference type="PANTHER" id="PTHR45614:SF25">
    <property type="entry name" value="MYB PROTEIN"/>
    <property type="match status" value="1"/>
</dbReference>
<evidence type="ECO:0000256" key="1">
    <source>
        <dbReference type="ARBA" id="ARBA00004123"/>
    </source>
</evidence>
<dbReference type="PANTHER" id="PTHR45614">
    <property type="entry name" value="MYB PROTEIN-RELATED"/>
    <property type="match status" value="1"/>
</dbReference>
<feature type="domain" description="HTH myb-type" evidence="6">
    <location>
        <begin position="66"/>
        <end position="131"/>
    </location>
</feature>
<sequence length="637" mass="71412">MDQRGASSSQPAAPPTAPPKRHYTPRGTGSGLQSLKRTKSEPGPLPSVRKLARGSSGISGRCRSDGSVIVKGNWTDSEDERLVELVHHFLDGKRDPKGIASTRWSEIAKELPGRVGKQCRERWHNHLRPDINKGRWSFLEEVMIYLCWRNWNSQWARISRILQGRSDNRVKNHWNCHMKRRLTRDPPYFDFMENCHKALSHLIDFDCEDDLDEHAFRANLVPRIEQFLSENQELLDRLPGFSTSRREREPNQQPAPCPRVHAAQTSFPNMAPVRPSAKRPAPKVKSKPPKRRRQEASSSSEESMTYSVRTPAWWVAASPERQQQRELNNEENKYGSRDGGGSGSPSQYYGNYAAAPCEEHYAVEVKQEFDYIGNAGGSTGSNYLYSTEQQQQNYRSPVPSCAMEVVMEENGSEQPVLFGDPLWSRAVSTDYSAASPMYFTRTAGGNTLTSTPLKPSSVFNVPYASECGAHLLLSPYLEMRQFHGFHAEEDALLSPIRRSFCGEPSTIDETMWSPSKAHQQPASSSHHQHWTPVKLGSIVNVVKTPQAIREALASSEVNRSRISPEDLASPSRLFSDASELIDGELSRSGMTTKDLFSTPQSVLKCRRRLTDHWSNGTPSFGGSSGYESFQTSSGGQL</sequence>
<feature type="compositionally biased region" description="Basic and acidic residues" evidence="4">
    <location>
        <begin position="322"/>
        <end position="336"/>
    </location>
</feature>
<accession>A0A1W0WUF4</accession>
<evidence type="ECO:0000259" key="5">
    <source>
        <dbReference type="PROSITE" id="PS50090"/>
    </source>
</evidence>
<feature type="domain" description="Myb-like" evidence="5">
    <location>
        <begin position="71"/>
        <end position="127"/>
    </location>
</feature>
<keyword evidence="2" id="KW-0677">Repeat</keyword>
<evidence type="ECO:0000256" key="4">
    <source>
        <dbReference type="SAM" id="MobiDB-lite"/>
    </source>
</evidence>
<dbReference type="EMBL" id="MTYJ01000046">
    <property type="protein sequence ID" value="OQV18783.1"/>
    <property type="molecule type" value="Genomic_DNA"/>
</dbReference>
<dbReference type="GO" id="GO:0000981">
    <property type="term" value="F:DNA-binding transcription factor activity, RNA polymerase II-specific"/>
    <property type="evidence" value="ECO:0007669"/>
    <property type="project" value="TreeGrafter"/>
</dbReference>
<dbReference type="OrthoDB" id="2143914at2759"/>
<dbReference type="CDD" id="cd00167">
    <property type="entry name" value="SANT"/>
    <property type="match status" value="2"/>
</dbReference>
<name>A0A1W0WUF4_HYPEX</name>
<dbReference type="PROSITE" id="PS51294">
    <property type="entry name" value="HTH_MYB"/>
    <property type="match status" value="2"/>
</dbReference>
<keyword evidence="8" id="KW-1185">Reference proteome</keyword>
<feature type="domain" description="HTH myb-type" evidence="6">
    <location>
        <begin position="154"/>
        <end position="182"/>
    </location>
</feature>
<keyword evidence="3" id="KW-0238">DNA-binding</keyword>